<dbReference type="Gene3D" id="2.60.40.1120">
    <property type="entry name" value="Carboxypeptidase-like, regulatory domain"/>
    <property type="match status" value="1"/>
</dbReference>
<dbReference type="NCBIfam" id="TIGR04057">
    <property type="entry name" value="SusC_RagA_signa"/>
    <property type="match status" value="1"/>
</dbReference>
<organism evidence="14 15">
    <name type="scientific">Sediminitomix flava</name>
    <dbReference type="NCBI Taxonomy" id="379075"/>
    <lineage>
        <taxon>Bacteria</taxon>
        <taxon>Pseudomonadati</taxon>
        <taxon>Bacteroidota</taxon>
        <taxon>Cytophagia</taxon>
        <taxon>Cytophagales</taxon>
        <taxon>Flammeovirgaceae</taxon>
        <taxon>Sediminitomix</taxon>
    </lineage>
</organism>
<feature type="domain" description="TonB-dependent receptor plug" evidence="13">
    <location>
        <begin position="133"/>
        <end position="265"/>
    </location>
</feature>
<dbReference type="NCBIfam" id="TIGR04056">
    <property type="entry name" value="OMP_RagA_SusC"/>
    <property type="match status" value="1"/>
</dbReference>
<dbReference type="Pfam" id="PF07715">
    <property type="entry name" value="Plug"/>
    <property type="match status" value="1"/>
</dbReference>
<dbReference type="InterPro" id="IPR039426">
    <property type="entry name" value="TonB-dep_rcpt-like"/>
</dbReference>
<keyword evidence="2 10" id="KW-0813">Transport</keyword>
<dbReference type="InterPro" id="IPR036942">
    <property type="entry name" value="Beta-barrel_TonB_sf"/>
</dbReference>
<keyword evidence="3 10" id="KW-1134">Transmembrane beta strand</keyword>
<keyword evidence="5" id="KW-0732">Signal</keyword>
<dbReference type="Gene3D" id="2.170.130.10">
    <property type="entry name" value="TonB-dependent receptor, plug domain"/>
    <property type="match status" value="1"/>
</dbReference>
<dbReference type="EMBL" id="QGDO01000001">
    <property type="protein sequence ID" value="PWJ44552.1"/>
    <property type="molecule type" value="Genomic_DNA"/>
</dbReference>
<dbReference type="InterPro" id="IPR008969">
    <property type="entry name" value="CarboxyPept-like_regulatory"/>
</dbReference>
<dbReference type="Gene3D" id="2.40.170.20">
    <property type="entry name" value="TonB-dependent receptor, beta-barrel domain"/>
    <property type="match status" value="1"/>
</dbReference>
<dbReference type="InterPro" id="IPR037066">
    <property type="entry name" value="Plug_dom_sf"/>
</dbReference>
<comment type="subcellular location">
    <subcellularLocation>
        <location evidence="1 10">Cell outer membrane</location>
        <topology evidence="1 10">Multi-pass membrane protein</topology>
    </subcellularLocation>
</comment>
<evidence type="ECO:0000256" key="3">
    <source>
        <dbReference type="ARBA" id="ARBA00022452"/>
    </source>
</evidence>
<evidence type="ECO:0000313" key="15">
    <source>
        <dbReference type="Proteomes" id="UP000245535"/>
    </source>
</evidence>
<name>A0A315ZGS6_SEDFL</name>
<dbReference type="Proteomes" id="UP000245535">
    <property type="component" value="Unassembled WGS sequence"/>
</dbReference>
<dbReference type="Pfam" id="PF00593">
    <property type="entry name" value="TonB_dep_Rec_b-barrel"/>
    <property type="match status" value="1"/>
</dbReference>
<evidence type="ECO:0000256" key="11">
    <source>
        <dbReference type="RuleBase" id="RU003357"/>
    </source>
</evidence>
<dbReference type="RefSeq" id="WP_109616038.1">
    <property type="nucleotide sequence ID" value="NZ_QGDO01000001.1"/>
</dbReference>
<evidence type="ECO:0000256" key="6">
    <source>
        <dbReference type="ARBA" id="ARBA00023077"/>
    </source>
</evidence>
<keyword evidence="4 10" id="KW-0812">Transmembrane</keyword>
<dbReference type="InterPro" id="IPR023997">
    <property type="entry name" value="TonB-dep_OMP_SusC/RagA_CS"/>
</dbReference>
<dbReference type="PANTHER" id="PTHR30069">
    <property type="entry name" value="TONB-DEPENDENT OUTER MEMBRANE RECEPTOR"/>
    <property type="match status" value="1"/>
</dbReference>
<reference evidence="14 15" key="1">
    <citation type="submission" date="2018-03" db="EMBL/GenBank/DDBJ databases">
        <title>Genomic Encyclopedia of Archaeal and Bacterial Type Strains, Phase II (KMG-II): from individual species to whole genera.</title>
        <authorList>
            <person name="Goeker M."/>
        </authorList>
    </citation>
    <scope>NUCLEOTIDE SEQUENCE [LARGE SCALE GENOMIC DNA]</scope>
    <source>
        <strain evidence="14 15">DSM 28229</strain>
    </source>
</reference>
<evidence type="ECO:0000256" key="5">
    <source>
        <dbReference type="ARBA" id="ARBA00022729"/>
    </source>
</evidence>
<evidence type="ECO:0000256" key="10">
    <source>
        <dbReference type="PROSITE-ProRule" id="PRU01360"/>
    </source>
</evidence>
<evidence type="ECO:0000256" key="7">
    <source>
        <dbReference type="ARBA" id="ARBA00023136"/>
    </source>
</evidence>
<dbReference type="SUPFAM" id="SSF56935">
    <property type="entry name" value="Porins"/>
    <property type="match status" value="1"/>
</dbReference>
<dbReference type="PROSITE" id="PS52016">
    <property type="entry name" value="TONB_DEPENDENT_REC_3"/>
    <property type="match status" value="1"/>
</dbReference>
<keyword evidence="9 10" id="KW-0998">Cell outer membrane</keyword>
<keyword evidence="7 10" id="KW-0472">Membrane</keyword>
<dbReference type="GO" id="GO:0044718">
    <property type="term" value="P:siderophore transmembrane transport"/>
    <property type="evidence" value="ECO:0007669"/>
    <property type="project" value="TreeGrafter"/>
</dbReference>
<dbReference type="AlphaFoldDB" id="A0A315ZGS6"/>
<dbReference type="InterPro" id="IPR012910">
    <property type="entry name" value="Plug_dom"/>
</dbReference>
<keyword evidence="6 11" id="KW-0798">TonB box</keyword>
<keyword evidence="15" id="KW-1185">Reference proteome</keyword>
<evidence type="ECO:0000259" key="12">
    <source>
        <dbReference type="Pfam" id="PF00593"/>
    </source>
</evidence>
<evidence type="ECO:0000256" key="8">
    <source>
        <dbReference type="ARBA" id="ARBA00023170"/>
    </source>
</evidence>
<evidence type="ECO:0000313" key="14">
    <source>
        <dbReference type="EMBL" id="PWJ44552.1"/>
    </source>
</evidence>
<comment type="similarity">
    <text evidence="10 11">Belongs to the TonB-dependent receptor family.</text>
</comment>
<dbReference type="InterPro" id="IPR023996">
    <property type="entry name" value="TonB-dep_OMP_SusC/RagA"/>
</dbReference>
<accession>A0A315ZGS6</accession>
<dbReference type="InterPro" id="IPR000531">
    <property type="entry name" value="Beta-barrel_TonB"/>
</dbReference>
<dbReference type="PANTHER" id="PTHR30069:SF29">
    <property type="entry name" value="HEMOGLOBIN AND HEMOGLOBIN-HAPTOGLOBIN-BINDING PROTEIN 1-RELATED"/>
    <property type="match status" value="1"/>
</dbReference>
<gene>
    <name evidence="14" type="ORF">BC781_101923</name>
</gene>
<evidence type="ECO:0000256" key="2">
    <source>
        <dbReference type="ARBA" id="ARBA00022448"/>
    </source>
</evidence>
<dbReference type="GO" id="GO:0015344">
    <property type="term" value="F:siderophore uptake transmembrane transporter activity"/>
    <property type="evidence" value="ECO:0007669"/>
    <property type="project" value="TreeGrafter"/>
</dbReference>
<dbReference type="Pfam" id="PF13715">
    <property type="entry name" value="CarbopepD_reg_2"/>
    <property type="match status" value="1"/>
</dbReference>
<proteinExistence type="inferred from homology"/>
<evidence type="ECO:0000256" key="4">
    <source>
        <dbReference type="ARBA" id="ARBA00022692"/>
    </source>
</evidence>
<sequence length="1020" mass="112836">MIFTEKQTSESRILNSHSILFAFFLLIILSPVEGFGQTVTISGKVTNAQTEEPLIGATVLVKGSRQGTITDFDGTYKISISSKDQVELLFSYIGMKTKAIAVGNQTVVNASLEQDEEMLEEVIVVGYGNEKTKESIVGSVSKVEAEDLRMEITTQSADQLLEGVVAGVQVQKESGDIGAPVSIKIRGQGSLSAVTNSDIVASSEPLYILDGVPMYDIYEPSSANQFGDSKISVLSMINPDDIESITVLKDATAAAIYGSNASNGVVLITTKKGRKGKMKVDFSQTVSISNAINQVEMLSTDQYVELFIDTYTNSGYTEARAYEELYRLGYNPDKYVDTNWRDILLQQAVSTQTNLSLSGGVENINYRISTTYGDYETITQGNLAQRFTTRMSLNIKPSEKSFVDFNMGFSYQNKEVVPYSAYPFFPFLSPYNEDGSFNNSAPFDRQLNPVAGLHQNSQWNKNYLTNGSLKVGYNIIDGLTVSNMLGMDVYHKQSYTFASKENGKGYSRGGYITDYRENNVKWINVSQLSYDKKFADKHIISSSIGFQIENRELSGLRAQESNLATEKVTIPGLGPNENTSVSGTQHSEGSISTFGRLDYTYDSRYNFAVSVRQDASSMFGGDYSADIFTSFGASWVISNEAFMANSPFSLLKLRGSYGKTGNSRIGSYASQGLYSYNSSGYNGSIGLTPSTSPNPDLGWENRYKSNLAVDMGFKKFNVTVEYYHDYIRDAISSMAAIPEAGFSSVSVNTADMINQGVELTLGANHIEIADGFHWNSNFNIATNKNEITKLANSKDYFTESTYYANGLFVGKDVSSFLGSVYHGVNPQTGAPQWILADGSISEDGKTANDIENRQVIGKSNPDAYGGWMNTFFYKNFQLGVKLTYEIGGELILPYEYVYDNSDGKQINVRNQSVNQLDRWQEPGDITNVPKPTLSTYNSKYSTRFMYDRTHIKLHSISLGYNFPSKICSKIGMSALKLTGEVVNLGYWYKEKSEEGRNGLKEYRYAFPEARSFTFGLKASF</sequence>
<dbReference type="GO" id="GO:0009279">
    <property type="term" value="C:cell outer membrane"/>
    <property type="evidence" value="ECO:0007669"/>
    <property type="project" value="UniProtKB-SubCell"/>
</dbReference>
<comment type="caution">
    <text evidence="14">The sequence shown here is derived from an EMBL/GenBank/DDBJ whole genome shotgun (WGS) entry which is preliminary data.</text>
</comment>
<evidence type="ECO:0000259" key="13">
    <source>
        <dbReference type="Pfam" id="PF07715"/>
    </source>
</evidence>
<dbReference type="OrthoDB" id="9768177at2"/>
<feature type="domain" description="TonB-dependent receptor-like beta-barrel" evidence="12">
    <location>
        <begin position="433"/>
        <end position="802"/>
    </location>
</feature>
<evidence type="ECO:0000256" key="9">
    <source>
        <dbReference type="ARBA" id="ARBA00023237"/>
    </source>
</evidence>
<keyword evidence="8" id="KW-0675">Receptor</keyword>
<dbReference type="SUPFAM" id="SSF49464">
    <property type="entry name" value="Carboxypeptidase regulatory domain-like"/>
    <property type="match status" value="1"/>
</dbReference>
<protein>
    <submittedName>
        <fullName evidence="14">TonB-linked SusC/RagA family outer membrane protein</fullName>
    </submittedName>
</protein>
<evidence type="ECO:0000256" key="1">
    <source>
        <dbReference type="ARBA" id="ARBA00004571"/>
    </source>
</evidence>